<reference evidence="2" key="1">
    <citation type="submission" date="2022-01" db="EMBL/GenBank/DDBJ databases">
        <title>Comparative genomics reveals a dynamic genome evolution in the ectomycorrhizal milk-cap (Lactarius) mushrooms.</title>
        <authorList>
            <consortium name="DOE Joint Genome Institute"/>
            <person name="Lebreton A."/>
            <person name="Tang N."/>
            <person name="Kuo A."/>
            <person name="LaButti K."/>
            <person name="Drula E."/>
            <person name="Barry K."/>
            <person name="Clum A."/>
            <person name="Lipzen A."/>
            <person name="Mousain D."/>
            <person name="Ng V."/>
            <person name="Wang R."/>
            <person name="Wang X."/>
            <person name="Dai Y."/>
            <person name="Henrissat B."/>
            <person name="Grigoriev I.V."/>
            <person name="Guerin-Laguette A."/>
            <person name="Yu F."/>
            <person name="Martin F.M."/>
        </authorList>
    </citation>
    <scope>NUCLEOTIDE SEQUENCE</scope>
    <source>
        <strain evidence="2">QP</strain>
    </source>
</reference>
<proteinExistence type="predicted"/>
<name>A0AAD4LMK9_9AGAM</name>
<evidence type="ECO:0000256" key="1">
    <source>
        <dbReference type="SAM" id="MobiDB-lite"/>
    </source>
</evidence>
<keyword evidence="3" id="KW-1185">Reference proteome</keyword>
<feature type="region of interest" description="Disordered" evidence="1">
    <location>
        <begin position="178"/>
        <end position="197"/>
    </location>
</feature>
<evidence type="ECO:0000313" key="3">
    <source>
        <dbReference type="Proteomes" id="UP001201163"/>
    </source>
</evidence>
<dbReference type="Proteomes" id="UP001201163">
    <property type="component" value="Unassembled WGS sequence"/>
</dbReference>
<feature type="compositionally biased region" description="Polar residues" evidence="1">
    <location>
        <begin position="146"/>
        <end position="158"/>
    </location>
</feature>
<sequence length="197" mass="21200">MPPRQLEYLQPRASIRPHRQAAQQMPGTKRGCEAGATVEHSKVRRGIGWDDVRCRGTPTKSGSTSLLYVRWPSANVDPVKAVRDWLATVGDQSLTALTGSMFADGGHGEKVFEERVGHVQLGNGAGAWYEAAGRTDDDTLGGGASPSPTEVQHRSNGGHSPVQGWNIEMDVEEIVDENKAGCEEEERVVGGNGEARL</sequence>
<accession>A0AAD4LMK9</accession>
<dbReference type="AlphaFoldDB" id="A0AAD4LMK9"/>
<protein>
    <submittedName>
        <fullName evidence="2">Uncharacterized protein</fullName>
    </submittedName>
</protein>
<comment type="caution">
    <text evidence="2">The sequence shown here is derived from an EMBL/GenBank/DDBJ whole genome shotgun (WGS) entry which is preliminary data.</text>
</comment>
<gene>
    <name evidence="2" type="ORF">EDB92DRAFT_1814492</name>
</gene>
<feature type="region of interest" description="Disordered" evidence="1">
    <location>
        <begin position="133"/>
        <end position="164"/>
    </location>
</feature>
<dbReference type="EMBL" id="JAKELL010000010">
    <property type="protein sequence ID" value="KAH8996042.1"/>
    <property type="molecule type" value="Genomic_DNA"/>
</dbReference>
<organism evidence="2 3">
    <name type="scientific">Lactarius akahatsu</name>
    <dbReference type="NCBI Taxonomy" id="416441"/>
    <lineage>
        <taxon>Eukaryota</taxon>
        <taxon>Fungi</taxon>
        <taxon>Dikarya</taxon>
        <taxon>Basidiomycota</taxon>
        <taxon>Agaricomycotina</taxon>
        <taxon>Agaricomycetes</taxon>
        <taxon>Russulales</taxon>
        <taxon>Russulaceae</taxon>
        <taxon>Lactarius</taxon>
    </lineage>
</organism>
<evidence type="ECO:0000313" key="2">
    <source>
        <dbReference type="EMBL" id="KAH8996042.1"/>
    </source>
</evidence>